<dbReference type="Ensembl" id="ENSMALT00000015175.1">
    <property type="protein sequence ID" value="ENSMALP00000014868.1"/>
    <property type="gene ID" value="ENSMALG00000010434.1"/>
</dbReference>
<evidence type="ECO:0000256" key="1">
    <source>
        <dbReference type="SAM" id="MobiDB-lite"/>
    </source>
</evidence>
<protein>
    <recommendedName>
        <fullName evidence="2">FAM194 C-terminal domain-containing protein</fullName>
    </recommendedName>
</protein>
<dbReference type="PANTHER" id="PTHR23093:SF16">
    <property type="entry name" value="FAM194 C-TERMINAL DOMAIN-CONTAINING PROTEIN"/>
    <property type="match status" value="1"/>
</dbReference>
<evidence type="ECO:0000313" key="4">
    <source>
        <dbReference type="Proteomes" id="UP000261600"/>
    </source>
</evidence>
<accession>A0A3Q3J849</accession>
<feature type="domain" description="FAM194 C-terminal" evidence="2">
    <location>
        <begin position="241"/>
        <end position="402"/>
    </location>
</feature>
<proteinExistence type="predicted"/>
<sequence>MSPSSGKNEDKELTGRLSGAPCGDPGASSAVGAAHNISDHDPVGAYKRAAPRLLNELAGLLSQHKWTDKRRIPRGIVNILNYSWQDLTAGAVLKSPEQTDKQRKLKGSLELEQINRPMSSNDTNQTGSIESCVVGNVGPSERKTRVSSNPPVKKCKVSKKGWLTEMEQLSYDAPQQIQLCQWVVERLQAEQNSEKPQTAKQNQNTALILRHYGDAKEQKKAHPTTLVNGIPRIPEVKQQDRAQQKLYYRISDGSSFIYYRSGCMAVCQSHSGLHCGGLYTNVFSDSKCPTVLATITAFGHGAVTHPLSSAITAVWDQNGGFICDGLGSITKEWSWQTAHTQREILIQVSELIAVRLLSGTSAMLSFRCNDESVQLPLSALSNIHRKKKEMPCLQTDGKFISDAALELLLVRKTKSPVVDLEGKTPTITPARQMIREVEGSSDLSALWRRGGQAGRVLKRLQQRVQNTLDDWLEYYQVATGIKCPHTERLPNAPLKTRLGREVQSAALPSLSTPERANAKPGQSEEGRNELQKLHRHLSPTAESPPDSSVRLSRSVIIPDTPEPQPSTVLHCPAPLKFTPSVPLTACPVVLRAALLGEGGRRRCCCSATLMPVVRDLEYDAFVMGQPSNSQQILVVCVTLLRQPINTHRVADQDPLEMLYRRRNRNRTMPCTQCQMDSFRLVRYEISPGCGVKSNLLQQRHNAAPGMILMYIRGKLLFLGYICSDHSCSVRDLQKQISRSRGDYRLGLGLPPDYKFSETVSTLTDLDVQSSQHGRLT</sequence>
<feature type="region of interest" description="Disordered" evidence="1">
    <location>
        <begin position="1"/>
        <end position="35"/>
    </location>
</feature>
<dbReference type="PANTHER" id="PTHR23093">
    <property type="entry name" value="SIMILAR TO CHROMOSOME 3 OPEN READING FRAME 20"/>
    <property type="match status" value="1"/>
</dbReference>
<name>A0A3Q3J849_MONAL</name>
<feature type="region of interest" description="Disordered" evidence="1">
    <location>
        <begin position="505"/>
        <end position="529"/>
    </location>
</feature>
<reference evidence="3" key="2">
    <citation type="submission" date="2025-09" db="UniProtKB">
        <authorList>
            <consortium name="Ensembl"/>
        </authorList>
    </citation>
    <scope>IDENTIFICATION</scope>
</reference>
<reference evidence="3" key="1">
    <citation type="submission" date="2025-08" db="UniProtKB">
        <authorList>
            <consortium name="Ensembl"/>
        </authorList>
    </citation>
    <scope>IDENTIFICATION</scope>
</reference>
<evidence type="ECO:0000313" key="3">
    <source>
        <dbReference type="Ensembl" id="ENSMALP00000014868.1"/>
    </source>
</evidence>
<dbReference type="AlphaFoldDB" id="A0A3Q3J849"/>
<keyword evidence="4" id="KW-1185">Reference proteome</keyword>
<dbReference type="Pfam" id="PF14977">
    <property type="entry name" value="FAM194"/>
    <property type="match status" value="1"/>
</dbReference>
<feature type="region of interest" description="Disordered" evidence="1">
    <location>
        <begin position="117"/>
        <end position="152"/>
    </location>
</feature>
<dbReference type="InterPro" id="IPR029281">
    <property type="entry name" value="FAM194_C"/>
</dbReference>
<organism evidence="3 4">
    <name type="scientific">Monopterus albus</name>
    <name type="common">Swamp eel</name>
    <dbReference type="NCBI Taxonomy" id="43700"/>
    <lineage>
        <taxon>Eukaryota</taxon>
        <taxon>Metazoa</taxon>
        <taxon>Chordata</taxon>
        <taxon>Craniata</taxon>
        <taxon>Vertebrata</taxon>
        <taxon>Euteleostomi</taxon>
        <taxon>Actinopterygii</taxon>
        <taxon>Neopterygii</taxon>
        <taxon>Teleostei</taxon>
        <taxon>Neoteleostei</taxon>
        <taxon>Acanthomorphata</taxon>
        <taxon>Anabantaria</taxon>
        <taxon>Synbranchiformes</taxon>
        <taxon>Synbranchidae</taxon>
        <taxon>Monopterus</taxon>
    </lineage>
</organism>
<dbReference type="STRING" id="43700.ENSMALP00000014868"/>
<evidence type="ECO:0000259" key="2">
    <source>
        <dbReference type="Pfam" id="PF14977"/>
    </source>
</evidence>
<dbReference type="Proteomes" id="UP000261600">
    <property type="component" value="Unplaced"/>
</dbReference>
<feature type="compositionally biased region" description="Polar residues" evidence="1">
    <location>
        <begin position="117"/>
        <end position="129"/>
    </location>
</feature>